<organism evidence="8 9">
    <name type="scientific">Rhodopseudomonas pentothenatexigens</name>
    <dbReference type="NCBI Taxonomy" id="999699"/>
    <lineage>
        <taxon>Bacteria</taxon>
        <taxon>Pseudomonadati</taxon>
        <taxon>Pseudomonadota</taxon>
        <taxon>Alphaproteobacteria</taxon>
        <taxon>Hyphomicrobiales</taxon>
        <taxon>Nitrobacteraceae</taxon>
        <taxon>Rhodopseudomonas</taxon>
    </lineage>
</organism>
<dbReference type="InterPro" id="IPR000014">
    <property type="entry name" value="PAS"/>
</dbReference>
<evidence type="ECO:0000259" key="4">
    <source>
        <dbReference type="PROSITE" id="PS01124"/>
    </source>
</evidence>
<dbReference type="InterPro" id="IPR035965">
    <property type="entry name" value="PAS-like_dom_sf"/>
</dbReference>
<evidence type="ECO:0000313" key="7">
    <source>
        <dbReference type="EMBL" id="RED37808.1"/>
    </source>
</evidence>
<dbReference type="Pfam" id="PF12833">
    <property type="entry name" value="HTH_18"/>
    <property type="match status" value="1"/>
</dbReference>
<keyword evidence="3" id="KW-0804">Transcription</keyword>
<accession>A0A336JKS2</accession>
<feature type="domain" description="PAC" evidence="6">
    <location>
        <begin position="205"/>
        <end position="257"/>
    </location>
</feature>
<dbReference type="InterPro" id="IPR018060">
    <property type="entry name" value="HTH_AraC"/>
</dbReference>
<protein>
    <submittedName>
        <fullName evidence="8">PAS domain S-box-containing protein</fullName>
    </submittedName>
</protein>
<gene>
    <name evidence="7" type="ORF">BJ125_106132</name>
    <name evidence="8" type="ORF">SAMN05892882_106132</name>
</gene>
<evidence type="ECO:0000259" key="6">
    <source>
        <dbReference type="PROSITE" id="PS50113"/>
    </source>
</evidence>
<dbReference type="EMBL" id="UFQQ01000006">
    <property type="protein sequence ID" value="SSW90308.1"/>
    <property type="molecule type" value="Genomic_DNA"/>
</dbReference>
<dbReference type="SMART" id="SM00342">
    <property type="entry name" value="HTH_ARAC"/>
    <property type="match status" value="1"/>
</dbReference>
<dbReference type="Gene3D" id="3.30.450.20">
    <property type="entry name" value="PAS domain"/>
    <property type="match status" value="2"/>
</dbReference>
<dbReference type="GO" id="GO:0003700">
    <property type="term" value="F:DNA-binding transcription factor activity"/>
    <property type="evidence" value="ECO:0007669"/>
    <property type="project" value="InterPro"/>
</dbReference>
<feature type="domain" description="HTH araC/xylS-type" evidence="4">
    <location>
        <begin position="262"/>
        <end position="362"/>
    </location>
</feature>
<dbReference type="NCBIfam" id="TIGR00229">
    <property type="entry name" value="sensory_box"/>
    <property type="match status" value="1"/>
</dbReference>
<evidence type="ECO:0000313" key="8">
    <source>
        <dbReference type="EMBL" id="SSW90308.1"/>
    </source>
</evidence>
<dbReference type="InterPro" id="IPR000700">
    <property type="entry name" value="PAS-assoc_C"/>
</dbReference>
<dbReference type="Proteomes" id="UP000256343">
    <property type="component" value="Unassembled WGS sequence"/>
</dbReference>
<dbReference type="PROSITE" id="PS50113">
    <property type="entry name" value="PAC"/>
    <property type="match status" value="1"/>
</dbReference>
<evidence type="ECO:0000256" key="2">
    <source>
        <dbReference type="ARBA" id="ARBA00023125"/>
    </source>
</evidence>
<feature type="domain" description="PAS" evidence="5">
    <location>
        <begin position="25"/>
        <end position="82"/>
    </location>
</feature>
<reference evidence="8 9" key="1">
    <citation type="submission" date="2017-08" db="EMBL/GenBank/DDBJ databases">
        <authorList>
            <person name="de Groot N.N."/>
        </authorList>
    </citation>
    <scope>NUCLEOTIDE SEQUENCE [LARGE SCALE GENOMIC DNA]</scope>
    <source>
        <strain evidence="8 9">JA575</strain>
    </source>
</reference>
<dbReference type="PROSITE" id="PS00041">
    <property type="entry name" value="HTH_ARAC_FAMILY_1"/>
    <property type="match status" value="1"/>
</dbReference>
<dbReference type="GO" id="GO:0043565">
    <property type="term" value="F:sequence-specific DNA binding"/>
    <property type="evidence" value="ECO:0007669"/>
    <property type="project" value="InterPro"/>
</dbReference>
<evidence type="ECO:0000313" key="10">
    <source>
        <dbReference type="Proteomes" id="UP000256343"/>
    </source>
</evidence>
<dbReference type="SUPFAM" id="SSF46689">
    <property type="entry name" value="Homeodomain-like"/>
    <property type="match status" value="1"/>
</dbReference>
<dbReference type="Pfam" id="PF08447">
    <property type="entry name" value="PAS_3"/>
    <property type="match status" value="2"/>
</dbReference>
<name>A0A336JKS2_9BRAD</name>
<reference evidence="7 10" key="2">
    <citation type="submission" date="2018-07" db="EMBL/GenBank/DDBJ databases">
        <title>Genomic Encyclopedia of Archaeal and Bacterial Type Strains, Phase II (KMG-II): from individual species to whole genera.</title>
        <authorList>
            <person name="Goeker M."/>
        </authorList>
    </citation>
    <scope>NUCLEOTIDE SEQUENCE [LARGE SCALE GENOMIC DNA]</scope>
    <source>
        <strain evidence="7 10">JA575</strain>
    </source>
</reference>
<sequence length="370" mass="41887">MNSPNAESIGCVPTGFLDRIGTAILLIHPASGEIIYVNHRCVKLLGYDDGELPTQHRLLRDITQHDDHRRNAAQQKKLILGEMSEYTSDLRMRRKGGEFVHVRAGVTLLRDDTDKPHLVAMNLREFSNAEVMEHQLAAAESLAGLITWSWDAKLDRTLASSRFLYGVPKAARAPSFEEFLMLIHPEDRRAVERTVTRAIRTGLGYSHEYRVVLPNGEVHWIRGMANCLYDERGNLTHLVGALIDLTQARERHNSESASKVLRCIVKRIERDWNKDIYLADVAKECGISPRAVQRCLSSSGFVSFSKYVKQLRLRKAHSLLCEPQPNTSVLGVALYCGFQNASHFSRDYRNEFGELPSDTLRNARLIKNTP</sequence>
<dbReference type="PROSITE" id="PS01124">
    <property type="entry name" value="HTH_ARAC_FAMILY_2"/>
    <property type="match status" value="1"/>
</dbReference>
<keyword evidence="2" id="KW-0238">DNA-binding</keyword>
<dbReference type="CDD" id="cd00130">
    <property type="entry name" value="PAS"/>
    <property type="match status" value="2"/>
</dbReference>
<dbReference type="PANTHER" id="PTHR46796">
    <property type="entry name" value="HTH-TYPE TRANSCRIPTIONAL ACTIVATOR RHAS-RELATED"/>
    <property type="match status" value="1"/>
</dbReference>
<dbReference type="InterPro" id="IPR009057">
    <property type="entry name" value="Homeodomain-like_sf"/>
</dbReference>
<dbReference type="Gene3D" id="1.10.10.60">
    <property type="entry name" value="Homeodomain-like"/>
    <property type="match status" value="1"/>
</dbReference>
<dbReference type="InterPro" id="IPR001610">
    <property type="entry name" value="PAC"/>
</dbReference>
<evidence type="ECO:0000313" key="9">
    <source>
        <dbReference type="Proteomes" id="UP000252631"/>
    </source>
</evidence>
<dbReference type="Gene3D" id="2.10.70.100">
    <property type="match status" value="1"/>
</dbReference>
<evidence type="ECO:0000256" key="3">
    <source>
        <dbReference type="ARBA" id="ARBA00023163"/>
    </source>
</evidence>
<dbReference type="SUPFAM" id="SSF55785">
    <property type="entry name" value="PYP-like sensor domain (PAS domain)"/>
    <property type="match status" value="2"/>
</dbReference>
<dbReference type="PROSITE" id="PS50112">
    <property type="entry name" value="PAS"/>
    <property type="match status" value="1"/>
</dbReference>
<keyword evidence="1" id="KW-0805">Transcription regulation</keyword>
<dbReference type="EMBL" id="QRDT01000006">
    <property type="protein sequence ID" value="RED37808.1"/>
    <property type="molecule type" value="Genomic_DNA"/>
</dbReference>
<proteinExistence type="predicted"/>
<dbReference type="SMART" id="SM00086">
    <property type="entry name" value="PAC"/>
    <property type="match status" value="2"/>
</dbReference>
<dbReference type="RefSeq" id="WP_114357404.1">
    <property type="nucleotide sequence ID" value="NZ_QRDT01000006.1"/>
</dbReference>
<dbReference type="InterPro" id="IPR050204">
    <property type="entry name" value="AraC_XylS_family_regulators"/>
</dbReference>
<evidence type="ECO:0000256" key="1">
    <source>
        <dbReference type="ARBA" id="ARBA00023015"/>
    </source>
</evidence>
<keyword evidence="10" id="KW-1185">Reference proteome</keyword>
<evidence type="ECO:0000259" key="5">
    <source>
        <dbReference type="PROSITE" id="PS50112"/>
    </source>
</evidence>
<dbReference type="InterPro" id="IPR018062">
    <property type="entry name" value="HTH_AraC-typ_CS"/>
</dbReference>
<dbReference type="Proteomes" id="UP000252631">
    <property type="component" value="Unassembled WGS sequence"/>
</dbReference>
<dbReference type="OrthoDB" id="9793400at2"/>
<dbReference type="AlphaFoldDB" id="A0A336JKS2"/>
<dbReference type="InterPro" id="IPR013655">
    <property type="entry name" value="PAS_fold_3"/>
</dbReference>